<gene>
    <name evidence="7" type="primary">mntH</name>
    <name evidence="7" type="ORF">AK812_SmicGene17473</name>
</gene>
<keyword evidence="3 6" id="KW-0812">Transmembrane</keyword>
<proteinExistence type="predicted"/>
<feature type="transmembrane region" description="Helical" evidence="6">
    <location>
        <begin position="574"/>
        <end position="595"/>
    </location>
</feature>
<dbReference type="EMBL" id="LSRX01000345">
    <property type="protein sequence ID" value="OLP99911.1"/>
    <property type="molecule type" value="Genomic_DNA"/>
</dbReference>
<comment type="subcellular location">
    <subcellularLocation>
        <location evidence="1">Membrane</location>
        <topology evidence="1">Multi-pass membrane protein</topology>
    </subcellularLocation>
</comment>
<keyword evidence="8" id="KW-1185">Reference proteome</keyword>
<feature type="transmembrane region" description="Helical" evidence="6">
    <location>
        <begin position="229"/>
        <end position="252"/>
    </location>
</feature>
<keyword evidence="4 6" id="KW-1133">Transmembrane helix</keyword>
<protein>
    <submittedName>
        <fullName evidence="7">Divalent metal cation transporter MntH</fullName>
    </submittedName>
</protein>
<organism evidence="7 8">
    <name type="scientific">Symbiodinium microadriaticum</name>
    <name type="common">Dinoflagellate</name>
    <name type="synonym">Zooxanthella microadriatica</name>
    <dbReference type="NCBI Taxonomy" id="2951"/>
    <lineage>
        <taxon>Eukaryota</taxon>
        <taxon>Sar</taxon>
        <taxon>Alveolata</taxon>
        <taxon>Dinophyceae</taxon>
        <taxon>Suessiales</taxon>
        <taxon>Symbiodiniaceae</taxon>
        <taxon>Symbiodinium</taxon>
    </lineage>
</organism>
<dbReference type="PANTHER" id="PTHR11706:SF33">
    <property type="entry name" value="NATURAL RESISTANCE-ASSOCIATED MACROPHAGE PROTEIN 2"/>
    <property type="match status" value="1"/>
</dbReference>
<dbReference type="OrthoDB" id="415935at2759"/>
<feature type="transmembrane region" description="Helical" evidence="6">
    <location>
        <begin position="508"/>
        <end position="529"/>
    </location>
</feature>
<keyword evidence="2" id="KW-0813">Transport</keyword>
<accession>A0A1Q9DXM6</accession>
<evidence type="ECO:0000313" key="7">
    <source>
        <dbReference type="EMBL" id="OLP99911.1"/>
    </source>
</evidence>
<feature type="transmembrane region" description="Helical" evidence="6">
    <location>
        <begin position="541"/>
        <end position="562"/>
    </location>
</feature>
<evidence type="ECO:0000256" key="2">
    <source>
        <dbReference type="ARBA" id="ARBA00022448"/>
    </source>
</evidence>
<feature type="transmembrane region" description="Helical" evidence="6">
    <location>
        <begin position="290"/>
        <end position="308"/>
    </location>
</feature>
<dbReference type="GO" id="GO:0005886">
    <property type="term" value="C:plasma membrane"/>
    <property type="evidence" value="ECO:0007669"/>
    <property type="project" value="TreeGrafter"/>
</dbReference>
<evidence type="ECO:0000256" key="6">
    <source>
        <dbReference type="SAM" id="Phobius"/>
    </source>
</evidence>
<reference evidence="7 8" key="1">
    <citation type="submission" date="2016-02" db="EMBL/GenBank/DDBJ databases">
        <title>Genome analysis of coral dinoflagellate symbionts highlights evolutionary adaptations to a symbiotic lifestyle.</title>
        <authorList>
            <person name="Aranda M."/>
            <person name="Li Y."/>
            <person name="Liew Y.J."/>
            <person name="Baumgarten S."/>
            <person name="Simakov O."/>
            <person name="Wilson M."/>
            <person name="Piel J."/>
            <person name="Ashoor H."/>
            <person name="Bougouffa S."/>
            <person name="Bajic V.B."/>
            <person name="Ryu T."/>
            <person name="Ravasi T."/>
            <person name="Bayer T."/>
            <person name="Micklem G."/>
            <person name="Kim H."/>
            <person name="Bhak J."/>
            <person name="Lajeunesse T.C."/>
            <person name="Voolstra C.R."/>
        </authorList>
    </citation>
    <scope>NUCLEOTIDE SEQUENCE [LARGE SCALE GENOMIC DNA]</scope>
    <source>
        <strain evidence="7 8">CCMP2467</strain>
    </source>
</reference>
<evidence type="ECO:0000256" key="3">
    <source>
        <dbReference type="ARBA" id="ARBA00022692"/>
    </source>
</evidence>
<dbReference type="AlphaFoldDB" id="A0A1Q9DXM6"/>
<dbReference type="GO" id="GO:0034755">
    <property type="term" value="P:iron ion transmembrane transport"/>
    <property type="evidence" value="ECO:0007669"/>
    <property type="project" value="TreeGrafter"/>
</dbReference>
<feature type="transmembrane region" description="Helical" evidence="6">
    <location>
        <begin position="264"/>
        <end position="284"/>
    </location>
</feature>
<sequence>MKMVEFKVAASVLLLFDEAKQRYVQAVPNNAFYKRPIVVQRSRFRPVTYAHREVIQAAAKKLSSELGSDTKPVMEPQHPAQTNRASPDFRLAASIIPTGGLTCAAGRSTMSAVVDNQLSDTGSRVGMLSTSVEEGHATAFFPSRSEKKPFFMRLLMTMGPGLMVCFADTDGSCLITAADSGSEWRYKLLLLQIILVPILYCAQELTVRLALVRGKGLCALIRQEAGPRWAWIVAVPLLLDCVLAQISELNVVGQTLLACWGCPLWVSCTLFALALMLLALTGSYAVAEKVGLAMGILQVFFFATIFMNRPSGSEIWSDLWTFPLTNGNYIKLITANVGAVIMPWMLAYQQTACCEKGLAGASDPDHLLLERIDTAFGSVLTQDLASSVPRFLEKCPKEEMKGAFAPAYGWFALSPVESDGYEKHRGQDISTVDQLVVIFSKTLDGELRAKVALSLSICGACIVAAIVVSLCGSWALEEAMGRNPRQGSFQEANGLLERVRSNVKNRRVFYVSFFITCMSAWALAIFTPTFTVDLTGVWTQFINGLLMPPVVFALWYLASYHLPDGHRLSPCYKWSLFTVFGICSAFCLFSIPIAIEEIGKPTKGLPILDFQIDDIVRPRDYLGTEGRLRRTRAAVEADVDGDGILTVDNLAKVFAKKLPEDEALQLAKDLDVDGGGKVVLDQVLGWTERCANNVEFLDRFKMLQALKLPVLVSGVGSDSQLSSYLGRYTNAPIVLAVGGGNYDIGRGIFQEKNYSTYKGGMLEAFGKLFAGNVRMFQYPNISPEGEVSENVEFSAGSTEYLHRFLVEQEKIVSIEPTYMNSFAVSKESNEPYRGQSEDVVQLMRSGDPEWQKYVPDEAHGIIKESSWFQRYTAGGATSQQVIYKAFEVLDEIGKE</sequence>
<dbReference type="InterPro" id="IPR011992">
    <property type="entry name" value="EF-hand-dom_pair"/>
</dbReference>
<feature type="transmembrane region" description="Helical" evidence="6">
    <location>
        <begin position="451"/>
        <end position="476"/>
    </location>
</feature>
<dbReference type="SUPFAM" id="SSF47473">
    <property type="entry name" value="EF-hand"/>
    <property type="match status" value="1"/>
</dbReference>
<dbReference type="PANTHER" id="PTHR11706">
    <property type="entry name" value="SOLUTE CARRIER PROTEIN FAMILY 11 MEMBER"/>
    <property type="match status" value="1"/>
</dbReference>
<evidence type="ECO:0000256" key="1">
    <source>
        <dbReference type="ARBA" id="ARBA00004141"/>
    </source>
</evidence>
<dbReference type="Pfam" id="PF01566">
    <property type="entry name" value="Nramp"/>
    <property type="match status" value="1"/>
</dbReference>
<comment type="caution">
    <text evidence="7">The sequence shown here is derived from an EMBL/GenBank/DDBJ whole genome shotgun (WGS) entry which is preliminary data.</text>
</comment>
<evidence type="ECO:0000313" key="8">
    <source>
        <dbReference type="Proteomes" id="UP000186817"/>
    </source>
</evidence>
<dbReference type="Proteomes" id="UP000186817">
    <property type="component" value="Unassembled WGS sequence"/>
</dbReference>
<keyword evidence="5 6" id="KW-0472">Membrane</keyword>
<name>A0A1Q9DXM6_SYMMI</name>
<evidence type="ECO:0000256" key="5">
    <source>
        <dbReference type="ARBA" id="ARBA00023136"/>
    </source>
</evidence>
<dbReference type="GO" id="GO:0005384">
    <property type="term" value="F:manganese ion transmembrane transporter activity"/>
    <property type="evidence" value="ECO:0007669"/>
    <property type="project" value="TreeGrafter"/>
</dbReference>
<evidence type="ECO:0000256" key="4">
    <source>
        <dbReference type="ARBA" id="ARBA00022989"/>
    </source>
</evidence>
<dbReference type="InterPro" id="IPR001046">
    <property type="entry name" value="NRAMP_fam"/>
</dbReference>
<dbReference type="GO" id="GO:0015086">
    <property type="term" value="F:cadmium ion transmembrane transporter activity"/>
    <property type="evidence" value="ECO:0007669"/>
    <property type="project" value="TreeGrafter"/>
</dbReference>